<evidence type="ECO:0000256" key="1">
    <source>
        <dbReference type="SAM" id="MobiDB-lite"/>
    </source>
</evidence>
<evidence type="ECO:0000259" key="3">
    <source>
        <dbReference type="Pfam" id="PF14219"/>
    </source>
</evidence>
<dbReference type="KEGG" id="whr:OG579_11605"/>
<keyword evidence="5" id="KW-1185">Reference proteome</keyword>
<feature type="transmembrane region" description="Helical" evidence="2">
    <location>
        <begin position="227"/>
        <end position="248"/>
    </location>
</feature>
<feature type="transmembrane region" description="Helical" evidence="2">
    <location>
        <begin position="102"/>
        <end position="125"/>
    </location>
</feature>
<evidence type="ECO:0000313" key="5">
    <source>
        <dbReference type="Proteomes" id="UP001432128"/>
    </source>
</evidence>
<feature type="transmembrane region" description="Helical" evidence="2">
    <location>
        <begin position="254"/>
        <end position="275"/>
    </location>
</feature>
<dbReference type="AlphaFoldDB" id="A0AAU4JX49"/>
<gene>
    <name evidence="4" type="ORF">OG579_11605</name>
</gene>
<name>A0AAU4JX49_9NOCA</name>
<keyword evidence="2" id="KW-0812">Transmembrane</keyword>
<dbReference type="InterPro" id="IPR025565">
    <property type="entry name" value="DUF4328"/>
</dbReference>
<reference evidence="4 5" key="1">
    <citation type="submission" date="2022-10" db="EMBL/GenBank/DDBJ databases">
        <title>The complete genomes of actinobacterial strains from the NBC collection.</title>
        <authorList>
            <person name="Joergensen T.S."/>
            <person name="Alvarez Arevalo M."/>
            <person name="Sterndorff E.B."/>
            <person name="Faurdal D."/>
            <person name="Vuksanovic O."/>
            <person name="Mourched A.-S."/>
            <person name="Charusanti P."/>
            <person name="Shaw S."/>
            <person name="Blin K."/>
            <person name="Weber T."/>
        </authorList>
    </citation>
    <scope>NUCLEOTIDE SEQUENCE [LARGE SCALE GENOMIC DNA]</scope>
    <source>
        <strain evidence="4 5">NBC_00319</strain>
    </source>
</reference>
<feature type="transmembrane region" description="Helical" evidence="2">
    <location>
        <begin position="137"/>
        <end position="160"/>
    </location>
</feature>
<proteinExistence type="predicted"/>
<feature type="compositionally biased region" description="Basic and acidic residues" evidence="1">
    <location>
        <begin position="35"/>
        <end position="50"/>
    </location>
</feature>
<evidence type="ECO:0000256" key="2">
    <source>
        <dbReference type="SAM" id="Phobius"/>
    </source>
</evidence>
<keyword evidence="2" id="KW-1133">Transmembrane helix</keyword>
<feature type="compositionally biased region" description="Low complexity" evidence="1">
    <location>
        <begin position="59"/>
        <end position="68"/>
    </location>
</feature>
<organism evidence="4 5">
    <name type="scientific">Williamsia herbipolensis</name>
    <dbReference type="NCBI Taxonomy" id="1603258"/>
    <lineage>
        <taxon>Bacteria</taxon>
        <taxon>Bacillati</taxon>
        <taxon>Actinomycetota</taxon>
        <taxon>Actinomycetes</taxon>
        <taxon>Mycobacteriales</taxon>
        <taxon>Nocardiaceae</taxon>
        <taxon>Williamsia</taxon>
    </lineage>
</organism>
<feature type="region of interest" description="Disordered" evidence="1">
    <location>
        <begin position="1"/>
        <end position="68"/>
    </location>
</feature>
<evidence type="ECO:0000313" key="4">
    <source>
        <dbReference type="EMBL" id="WUM18400.1"/>
    </source>
</evidence>
<keyword evidence="2" id="KW-0472">Membrane</keyword>
<protein>
    <submittedName>
        <fullName evidence="4">DUF4328 domain-containing protein</fullName>
    </submittedName>
</protein>
<sequence>MVLDGLDQIPPRPAAAPAPPRPRPAPPRPRPVPTARRDPRIRWEARRPPEARPAPRGPRPVGLGPTPRYSVPPRWGLVDVITPAEEPRPSRLERLAGSLTPLLQATGSVLLVAAFAEAWIYALLIRNRTAPVGATTAGWAYAITWALGVVSIVMVVASLLSFTEWLRRRRAEAFAEHDRLDPRPTWHLVVGCLVPVVNIVAPAVFLHELARCGHALPADRVMRVLRLWWAAWAALSALAIGTLVIRYASDSIQWGANAVLLTVVCDLAGAAFAVVSSRLLVRAFDPDARPEPSTRWLAA</sequence>
<dbReference type="Proteomes" id="UP001432128">
    <property type="component" value="Chromosome"/>
</dbReference>
<feature type="compositionally biased region" description="Pro residues" evidence="1">
    <location>
        <begin position="10"/>
        <end position="32"/>
    </location>
</feature>
<accession>A0AAU4JX49</accession>
<feature type="transmembrane region" description="Helical" evidence="2">
    <location>
        <begin position="186"/>
        <end position="206"/>
    </location>
</feature>
<feature type="domain" description="DUF4328" evidence="3">
    <location>
        <begin position="129"/>
        <end position="280"/>
    </location>
</feature>
<dbReference type="Pfam" id="PF14219">
    <property type="entry name" value="DUF4328"/>
    <property type="match status" value="1"/>
</dbReference>
<dbReference type="RefSeq" id="WP_328856052.1">
    <property type="nucleotide sequence ID" value="NZ_CP108021.1"/>
</dbReference>
<dbReference type="EMBL" id="CP108021">
    <property type="protein sequence ID" value="WUM18400.1"/>
    <property type="molecule type" value="Genomic_DNA"/>
</dbReference>